<dbReference type="EMBL" id="CAUYUJ010017933">
    <property type="protein sequence ID" value="CAK0879236.1"/>
    <property type="molecule type" value="Genomic_DNA"/>
</dbReference>
<dbReference type="Proteomes" id="UP001189429">
    <property type="component" value="Unassembled WGS sequence"/>
</dbReference>
<evidence type="ECO:0000313" key="2">
    <source>
        <dbReference type="EMBL" id="CAK0879236.1"/>
    </source>
</evidence>
<gene>
    <name evidence="2" type="ORF">PCOR1329_LOCUS62711</name>
</gene>
<feature type="region of interest" description="Disordered" evidence="1">
    <location>
        <begin position="1"/>
        <end position="68"/>
    </location>
</feature>
<feature type="non-terminal residue" evidence="2">
    <location>
        <position position="68"/>
    </location>
</feature>
<reference evidence="2" key="1">
    <citation type="submission" date="2023-10" db="EMBL/GenBank/DDBJ databases">
        <authorList>
            <person name="Chen Y."/>
            <person name="Shah S."/>
            <person name="Dougan E. K."/>
            <person name="Thang M."/>
            <person name="Chan C."/>
        </authorList>
    </citation>
    <scope>NUCLEOTIDE SEQUENCE [LARGE SCALE GENOMIC DNA]</scope>
</reference>
<comment type="caution">
    <text evidence="2">The sequence shown here is derived from an EMBL/GenBank/DDBJ whole genome shotgun (WGS) entry which is preliminary data.</text>
</comment>
<accession>A0ABN9W038</accession>
<protein>
    <submittedName>
        <fullName evidence="2">Uncharacterized protein</fullName>
    </submittedName>
</protein>
<feature type="non-terminal residue" evidence="2">
    <location>
        <position position="1"/>
    </location>
</feature>
<feature type="compositionally biased region" description="Low complexity" evidence="1">
    <location>
        <begin position="15"/>
        <end position="28"/>
    </location>
</feature>
<sequence>HLPREDRGAARRPQRGGARPAPAGAEQGADAEGVPDLVLAASQPGLHGRARRRDQEGALRARVQPWRR</sequence>
<evidence type="ECO:0000256" key="1">
    <source>
        <dbReference type="SAM" id="MobiDB-lite"/>
    </source>
</evidence>
<evidence type="ECO:0000313" key="3">
    <source>
        <dbReference type="Proteomes" id="UP001189429"/>
    </source>
</evidence>
<proteinExistence type="predicted"/>
<name>A0ABN9W038_9DINO</name>
<keyword evidence="3" id="KW-1185">Reference proteome</keyword>
<organism evidence="2 3">
    <name type="scientific">Prorocentrum cordatum</name>
    <dbReference type="NCBI Taxonomy" id="2364126"/>
    <lineage>
        <taxon>Eukaryota</taxon>
        <taxon>Sar</taxon>
        <taxon>Alveolata</taxon>
        <taxon>Dinophyceae</taxon>
        <taxon>Prorocentrales</taxon>
        <taxon>Prorocentraceae</taxon>
        <taxon>Prorocentrum</taxon>
    </lineage>
</organism>